<comment type="subcellular location">
    <subcellularLocation>
        <location evidence="1 7">Cell membrane</location>
        <topology evidence="1 7">Multi-pass membrane protein</topology>
    </subcellularLocation>
</comment>
<proteinExistence type="inferred from homology"/>
<dbReference type="PROSITE" id="PS50928">
    <property type="entry name" value="ABC_TM1"/>
    <property type="match status" value="1"/>
</dbReference>
<dbReference type="GO" id="GO:0055085">
    <property type="term" value="P:transmembrane transport"/>
    <property type="evidence" value="ECO:0007669"/>
    <property type="project" value="InterPro"/>
</dbReference>
<evidence type="ECO:0000313" key="8">
    <source>
        <dbReference type="EMBL" id="PXW61690.1"/>
    </source>
</evidence>
<dbReference type="RefSeq" id="WP_110373991.1">
    <property type="nucleotide sequence ID" value="NZ_CAKNFM010000006.1"/>
</dbReference>
<feature type="transmembrane region" description="Helical" evidence="7">
    <location>
        <begin position="7"/>
        <end position="34"/>
    </location>
</feature>
<evidence type="ECO:0000256" key="3">
    <source>
        <dbReference type="ARBA" id="ARBA00022475"/>
    </source>
</evidence>
<evidence type="ECO:0000256" key="4">
    <source>
        <dbReference type="ARBA" id="ARBA00022692"/>
    </source>
</evidence>
<feature type="transmembrane region" description="Helical" evidence="7">
    <location>
        <begin position="151"/>
        <end position="176"/>
    </location>
</feature>
<dbReference type="Proteomes" id="UP000248021">
    <property type="component" value="Unassembled WGS sequence"/>
</dbReference>
<reference evidence="8 9" key="1">
    <citation type="submission" date="2018-05" db="EMBL/GenBank/DDBJ databases">
        <title>Genomic Encyclopedia of Type Strains, Phase IV (KMG-IV): sequencing the most valuable type-strain genomes for metagenomic binning, comparative biology and taxonomic classification.</title>
        <authorList>
            <person name="Goeker M."/>
        </authorList>
    </citation>
    <scope>NUCLEOTIDE SEQUENCE [LARGE SCALE GENOMIC DNA]</scope>
    <source>
        <strain evidence="8 9">DSM 6462</strain>
    </source>
</reference>
<keyword evidence="5 7" id="KW-1133">Transmembrane helix</keyword>
<evidence type="ECO:0000256" key="7">
    <source>
        <dbReference type="RuleBase" id="RU363032"/>
    </source>
</evidence>
<dbReference type="PANTHER" id="PTHR30193:SF37">
    <property type="entry name" value="INNER MEMBRANE ABC TRANSPORTER PERMEASE PROTEIN YCJO"/>
    <property type="match status" value="1"/>
</dbReference>
<feature type="transmembrane region" description="Helical" evidence="7">
    <location>
        <begin position="261"/>
        <end position="280"/>
    </location>
</feature>
<feature type="transmembrane region" description="Helical" evidence="7">
    <location>
        <begin position="100"/>
        <end position="124"/>
    </location>
</feature>
<feature type="transmembrane region" description="Helical" evidence="7">
    <location>
        <begin position="66"/>
        <end position="93"/>
    </location>
</feature>
<comment type="similarity">
    <text evidence="7">Belongs to the binding-protein-dependent transport system permease family.</text>
</comment>
<dbReference type="EMBL" id="QJJK01000003">
    <property type="protein sequence ID" value="PXW61690.1"/>
    <property type="molecule type" value="Genomic_DNA"/>
</dbReference>
<dbReference type="OrthoDB" id="7939379at2"/>
<dbReference type="AlphaFoldDB" id="A0A2V3UNI4"/>
<dbReference type="InterPro" id="IPR000515">
    <property type="entry name" value="MetI-like"/>
</dbReference>
<evidence type="ECO:0000256" key="1">
    <source>
        <dbReference type="ARBA" id="ARBA00004651"/>
    </source>
</evidence>
<keyword evidence="8" id="KW-0762">Sugar transport</keyword>
<evidence type="ECO:0000256" key="5">
    <source>
        <dbReference type="ARBA" id="ARBA00022989"/>
    </source>
</evidence>
<dbReference type="InterPro" id="IPR035906">
    <property type="entry name" value="MetI-like_sf"/>
</dbReference>
<keyword evidence="9" id="KW-1185">Reference proteome</keyword>
<dbReference type="GO" id="GO:0005886">
    <property type="term" value="C:plasma membrane"/>
    <property type="evidence" value="ECO:0007669"/>
    <property type="project" value="UniProtKB-SubCell"/>
</dbReference>
<dbReference type="Pfam" id="PF00528">
    <property type="entry name" value="BPD_transp_1"/>
    <property type="match status" value="1"/>
</dbReference>
<organism evidence="8 9">
    <name type="scientific">Chelatococcus asaccharovorans</name>
    <dbReference type="NCBI Taxonomy" id="28210"/>
    <lineage>
        <taxon>Bacteria</taxon>
        <taxon>Pseudomonadati</taxon>
        <taxon>Pseudomonadota</taxon>
        <taxon>Alphaproteobacteria</taxon>
        <taxon>Hyphomicrobiales</taxon>
        <taxon>Chelatococcaceae</taxon>
        <taxon>Chelatococcus</taxon>
    </lineage>
</organism>
<evidence type="ECO:0000256" key="6">
    <source>
        <dbReference type="ARBA" id="ARBA00023136"/>
    </source>
</evidence>
<feature type="transmembrane region" description="Helical" evidence="7">
    <location>
        <begin position="202"/>
        <end position="221"/>
    </location>
</feature>
<evidence type="ECO:0000313" key="9">
    <source>
        <dbReference type="Proteomes" id="UP000248021"/>
    </source>
</evidence>
<keyword evidence="6 7" id="KW-0472">Membrane</keyword>
<sequence>MEQRSPLLPALGFIAPVQLFVGIIIFIPALYVFWLSLTESSFGQAPVFVGLANYGRVLADAYFWKALANTVIVVLIVVHVELLLGLGMALLFASGVPFRPLLLAAVLAPYAVSEVSAVVMWRFLFDPEVGFATQALAALGLPPLEWAVVPWQGLLLVSMLSIWLHLPFTFVILYAARLAIPGELYEAAQMDGASHFARFRRVTLPLLVPAMLIAMLFRYIFAFRLFSEVWLLTGGGPARQTEVLAVYLYLEAFRYNAFGDAAATGWLLVVASLVLALWYLRRLYKEMFATYAP</sequence>
<dbReference type="InterPro" id="IPR051393">
    <property type="entry name" value="ABC_transporter_permease"/>
</dbReference>
<dbReference type="Gene3D" id="1.10.3720.10">
    <property type="entry name" value="MetI-like"/>
    <property type="match status" value="1"/>
</dbReference>
<evidence type="ECO:0000256" key="2">
    <source>
        <dbReference type="ARBA" id="ARBA00022448"/>
    </source>
</evidence>
<accession>A0A2V3UNI4</accession>
<protein>
    <submittedName>
        <fullName evidence="8">Multiple sugar transport system permease protein</fullName>
    </submittedName>
</protein>
<dbReference type="SUPFAM" id="SSF161098">
    <property type="entry name" value="MetI-like"/>
    <property type="match status" value="1"/>
</dbReference>
<gene>
    <name evidence="8" type="ORF">C7450_103208</name>
</gene>
<dbReference type="PANTHER" id="PTHR30193">
    <property type="entry name" value="ABC TRANSPORTER PERMEASE PROTEIN"/>
    <property type="match status" value="1"/>
</dbReference>
<keyword evidence="2 7" id="KW-0813">Transport</keyword>
<keyword evidence="3" id="KW-1003">Cell membrane</keyword>
<keyword evidence="4 7" id="KW-0812">Transmembrane</keyword>
<name>A0A2V3UNI4_9HYPH</name>
<comment type="caution">
    <text evidence="8">The sequence shown here is derived from an EMBL/GenBank/DDBJ whole genome shotgun (WGS) entry which is preliminary data.</text>
</comment>
<dbReference type="CDD" id="cd06261">
    <property type="entry name" value="TM_PBP2"/>
    <property type="match status" value="1"/>
</dbReference>